<dbReference type="PATRIC" id="fig|331679.3.peg.1634"/>
<gene>
    <name evidence="6" type="ORF">FEZ51_05225</name>
    <name evidence="5" type="ORF">IV81_GL001598</name>
</gene>
<dbReference type="EMBL" id="JQBX01000007">
    <property type="protein sequence ID" value="KRN94184.1"/>
    <property type="molecule type" value="Genomic_DNA"/>
</dbReference>
<feature type="domain" description="AB hydrolase-1" evidence="4">
    <location>
        <begin position="36"/>
        <end position="246"/>
    </location>
</feature>
<evidence type="ECO:0000313" key="6">
    <source>
        <dbReference type="EMBL" id="TLQ04465.1"/>
    </source>
</evidence>
<dbReference type="EMBL" id="VBTH01000007">
    <property type="protein sequence ID" value="TLQ04465.1"/>
    <property type="molecule type" value="Genomic_DNA"/>
</dbReference>
<keyword evidence="3" id="KW-0443">Lipid metabolism</keyword>
<evidence type="ECO:0000256" key="3">
    <source>
        <dbReference type="ARBA" id="ARBA00023098"/>
    </source>
</evidence>
<dbReference type="GO" id="GO:0003847">
    <property type="term" value="F:1-alkyl-2-acetylglycerophosphocholine esterase activity"/>
    <property type="evidence" value="ECO:0007669"/>
    <property type="project" value="TreeGrafter"/>
</dbReference>
<keyword evidence="7" id="KW-1185">Reference proteome</keyword>
<evidence type="ECO:0000256" key="1">
    <source>
        <dbReference type="ARBA" id="ARBA00022801"/>
    </source>
</evidence>
<dbReference type="Gene3D" id="3.40.50.1820">
    <property type="entry name" value="alpha/beta hydrolase"/>
    <property type="match status" value="1"/>
</dbReference>
<protein>
    <submittedName>
        <fullName evidence="6">Alpha/beta fold hydrolase</fullName>
    </submittedName>
    <submittedName>
        <fullName evidence="5">Dienelactone hydrolase protein</fullName>
    </submittedName>
</protein>
<dbReference type="Pfam" id="PF12697">
    <property type="entry name" value="Abhydrolase_6"/>
    <property type="match status" value="1"/>
</dbReference>
<dbReference type="AlphaFoldDB" id="A0A0R2KX95"/>
<dbReference type="PANTHER" id="PTHR10272">
    <property type="entry name" value="PLATELET-ACTIVATING FACTOR ACETYLHYDROLASE"/>
    <property type="match status" value="1"/>
</dbReference>
<evidence type="ECO:0000313" key="5">
    <source>
        <dbReference type="EMBL" id="KRN94184.1"/>
    </source>
</evidence>
<dbReference type="PANTHER" id="PTHR10272:SF0">
    <property type="entry name" value="PLATELET-ACTIVATING FACTOR ACETYLHYDROLASE"/>
    <property type="match status" value="1"/>
</dbReference>
<dbReference type="STRING" id="331679.IV81_GL001598"/>
<evidence type="ECO:0000313" key="7">
    <source>
        <dbReference type="Proteomes" id="UP000051859"/>
    </source>
</evidence>
<comment type="caution">
    <text evidence="5">The sequence shown here is derived from an EMBL/GenBank/DDBJ whole genome shotgun (WGS) entry which is preliminary data.</text>
</comment>
<evidence type="ECO:0000259" key="4">
    <source>
        <dbReference type="Pfam" id="PF12697"/>
    </source>
</evidence>
<reference evidence="5 7" key="1">
    <citation type="journal article" date="2015" name="Genome Announc.">
        <title>Expanding the biotechnology potential of lactobacilli through comparative genomics of 213 strains and associated genera.</title>
        <authorList>
            <person name="Sun Z."/>
            <person name="Harris H.M."/>
            <person name="McCann A."/>
            <person name="Guo C."/>
            <person name="Argimon S."/>
            <person name="Zhang W."/>
            <person name="Yang X."/>
            <person name="Jeffery I.B."/>
            <person name="Cooney J.C."/>
            <person name="Kagawa T.F."/>
            <person name="Liu W."/>
            <person name="Song Y."/>
            <person name="Salvetti E."/>
            <person name="Wrobel A."/>
            <person name="Rasinkangas P."/>
            <person name="Parkhill J."/>
            <person name="Rea M.C."/>
            <person name="O'Sullivan O."/>
            <person name="Ritari J."/>
            <person name="Douillard F.P."/>
            <person name="Paul Ross R."/>
            <person name="Yang R."/>
            <person name="Briner A.E."/>
            <person name="Felis G.E."/>
            <person name="de Vos W.M."/>
            <person name="Barrangou R."/>
            <person name="Klaenhammer T.R."/>
            <person name="Caufield P.W."/>
            <person name="Cui Y."/>
            <person name="Zhang H."/>
            <person name="O'Toole P.W."/>
        </authorList>
    </citation>
    <scope>NUCLEOTIDE SEQUENCE [LARGE SCALE GENOMIC DNA]</scope>
    <source>
        <strain evidence="5 7">DSM 18001</strain>
    </source>
</reference>
<dbReference type="SUPFAM" id="SSF53474">
    <property type="entry name" value="alpha/beta-Hydrolases"/>
    <property type="match status" value="1"/>
</dbReference>
<dbReference type="InterPro" id="IPR029058">
    <property type="entry name" value="AB_hydrolase_fold"/>
</dbReference>
<dbReference type="InterPro" id="IPR016986">
    <property type="entry name" value="UCP031982_abhydr"/>
</dbReference>
<dbReference type="GO" id="GO:0016042">
    <property type="term" value="P:lipid catabolic process"/>
    <property type="evidence" value="ECO:0007669"/>
    <property type="project" value="UniProtKB-KW"/>
</dbReference>
<accession>A0A0R2KX95</accession>
<name>A0A0R2KX95_9LACO</name>
<dbReference type="PIRSF" id="PIRSF031982">
    <property type="entry name" value="UCP031982_abhydr"/>
    <property type="match status" value="1"/>
</dbReference>
<dbReference type="InterPro" id="IPR000073">
    <property type="entry name" value="AB_hydrolase_1"/>
</dbReference>
<proteinExistence type="predicted"/>
<dbReference type="OrthoDB" id="9814760at2"/>
<reference evidence="6 8" key="2">
    <citation type="submission" date="2019-05" db="EMBL/GenBank/DDBJ databases">
        <title>The metagenome of a microbial culture collection derived from dairy environment covers the genomic content of the human microbiome.</title>
        <authorList>
            <person name="Roder T."/>
            <person name="Wuthrich D."/>
            <person name="Sattari Z."/>
            <person name="Von Ah U."/>
            <person name="Bar C."/>
            <person name="Ronchi F."/>
            <person name="Macpherson A.J."/>
            <person name="Ganal-Vonarburg S.C."/>
            <person name="Bruggmann R."/>
            <person name="Vergeres G."/>
        </authorList>
    </citation>
    <scope>NUCLEOTIDE SEQUENCE [LARGE SCALE GENOMIC DNA]</scope>
    <source>
        <strain evidence="6 8">FAM 18815</strain>
    </source>
</reference>
<dbReference type="RefSeq" id="WP_057802610.1">
    <property type="nucleotide sequence ID" value="NZ_JQBX01000007.1"/>
</dbReference>
<sequence length="287" mass="32134">MPRQKNYIDPSRNNRRITTKIWEPSYQNFPAPRPLVLLSHGTGGNRMSLAWIAEALAACGAIVAAPEHYGNSSSTAIPEYFVRYWERPLDLSFVLNHLLAEELKEKIDASRVSAIGFSFGGHTVLTLAGAEISINAMKAAAQLKENQAEFVLPEIGDLRPLVANLVPPTIELRDQRFKAIVALSPAMGLGFVNADQVKRIIVPTLIIGADNDHIAPLKTNAHRYRDLIQHALYKELSPNVGHYIFLPESRRNKDSIYFKDAPGVDRHQIHQQVIQNIINFLNQQHLL</sequence>
<evidence type="ECO:0000256" key="2">
    <source>
        <dbReference type="ARBA" id="ARBA00022963"/>
    </source>
</evidence>
<keyword evidence="1 5" id="KW-0378">Hydrolase</keyword>
<evidence type="ECO:0000313" key="8">
    <source>
        <dbReference type="Proteomes" id="UP000305541"/>
    </source>
</evidence>
<keyword evidence="2" id="KW-0442">Lipid degradation</keyword>
<organism evidence="5 7">
    <name type="scientific">Pediococcus stilesii</name>
    <dbReference type="NCBI Taxonomy" id="331679"/>
    <lineage>
        <taxon>Bacteria</taxon>
        <taxon>Bacillati</taxon>
        <taxon>Bacillota</taxon>
        <taxon>Bacilli</taxon>
        <taxon>Lactobacillales</taxon>
        <taxon>Lactobacillaceae</taxon>
        <taxon>Pediococcus</taxon>
    </lineage>
</organism>
<dbReference type="Proteomes" id="UP000305541">
    <property type="component" value="Unassembled WGS sequence"/>
</dbReference>
<dbReference type="Proteomes" id="UP000051859">
    <property type="component" value="Unassembled WGS sequence"/>
</dbReference>